<feature type="region of interest" description="Disordered" evidence="1">
    <location>
        <begin position="35"/>
        <end position="59"/>
    </location>
</feature>
<dbReference type="RefSeq" id="WP_377469906.1">
    <property type="nucleotide sequence ID" value="NZ_JBHLWN010000031.1"/>
</dbReference>
<evidence type="ECO:0000256" key="1">
    <source>
        <dbReference type="SAM" id="MobiDB-lite"/>
    </source>
</evidence>
<comment type="caution">
    <text evidence="2">The sequence shown here is derived from an EMBL/GenBank/DDBJ whole genome shotgun (WGS) entry which is preliminary data.</text>
</comment>
<dbReference type="Proteomes" id="UP001589776">
    <property type="component" value="Unassembled WGS sequence"/>
</dbReference>
<dbReference type="NCBIfam" id="NF012201">
    <property type="entry name" value="WIAG-tail"/>
    <property type="match status" value="1"/>
</dbReference>
<sequence>MSKPNKRRKSTSGQYVSPQINELEWLDEEVEVKPASAKKNMKNRKSASKIKAKVKKKGPTAKIKVIDSIPNHAYSSEASDSAKSRYSAPPAPPLLLLNKSKPRYPRSAWVKDLLGIDPWAITNDDTIASAIDKFQKGLDNILQPKRPVVIDVESEVKDKSENQPEAKLNTEEVMEKRELQQYGLIPFVLEQSNLWLDIAITYEQPFADLQYAFVATTDIEGCRTVIVHKEPGQIFVRIIRESSQPRLQGQLNWIAIGHRAQVPSFV</sequence>
<keyword evidence="3" id="KW-1185">Reference proteome</keyword>
<evidence type="ECO:0000313" key="3">
    <source>
        <dbReference type="Proteomes" id="UP001589776"/>
    </source>
</evidence>
<reference evidence="2 3" key="1">
    <citation type="submission" date="2024-09" db="EMBL/GenBank/DDBJ databases">
        <authorList>
            <person name="Sun Q."/>
            <person name="Mori K."/>
        </authorList>
    </citation>
    <scope>NUCLEOTIDE SEQUENCE [LARGE SCALE GENOMIC DNA]</scope>
    <source>
        <strain evidence="2 3">CCM 7759</strain>
    </source>
</reference>
<proteinExistence type="predicted"/>
<name>A0ABV6DJ92_9BACL</name>
<gene>
    <name evidence="2" type="ORF">ACFFK0_09525</name>
</gene>
<dbReference type="EMBL" id="JBHLWN010000031">
    <property type="protein sequence ID" value="MFC0212703.1"/>
    <property type="molecule type" value="Genomic_DNA"/>
</dbReference>
<organism evidence="2 3">
    <name type="scientific">Paenibacillus chartarius</name>
    <dbReference type="NCBI Taxonomy" id="747481"/>
    <lineage>
        <taxon>Bacteria</taxon>
        <taxon>Bacillati</taxon>
        <taxon>Bacillota</taxon>
        <taxon>Bacilli</taxon>
        <taxon>Bacillales</taxon>
        <taxon>Paenibacillaceae</taxon>
        <taxon>Paenibacillus</taxon>
    </lineage>
</organism>
<protein>
    <submittedName>
        <fullName evidence="2">WIAG-tail domain</fullName>
    </submittedName>
</protein>
<evidence type="ECO:0000313" key="2">
    <source>
        <dbReference type="EMBL" id="MFC0212703.1"/>
    </source>
</evidence>
<feature type="compositionally biased region" description="Basic residues" evidence="1">
    <location>
        <begin position="39"/>
        <end position="59"/>
    </location>
</feature>
<accession>A0ABV6DJ92</accession>